<name>A0A8B9DHC9_ANSCY</name>
<dbReference type="Proteomes" id="UP000694521">
    <property type="component" value="Unplaced"/>
</dbReference>
<evidence type="ECO:0000313" key="1">
    <source>
        <dbReference type="Ensembl" id="ENSACDP00005006434.1"/>
    </source>
</evidence>
<dbReference type="Ensembl" id="ENSACDT00005007747.1">
    <property type="protein sequence ID" value="ENSACDP00005006434.1"/>
    <property type="gene ID" value="ENSACDG00005004719.1"/>
</dbReference>
<protein>
    <submittedName>
        <fullName evidence="1">Uncharacterized protein</fullName>
    </submittedName>
</protein>
<keyword evidence="2" id="KW-1185">Reference proteome</keyword>
<organism evidence="1 2">
    <name type="scientific">Anser cygnoides</name>
    <name type="common">Swan goose</name>
    <dbReference type="NCBI Taxonomy" id="8845"/>
    <lineage>
        <taxon>Eukaryota</taxon>
        <taxon>Metazoa</taxon>
        <taxon>Chordata</taxon>
        <taxon>Craniata</taxon>
        <taxon>Vertebrata</taxon>
        <taxon>Euteleostomi</taxon>
        <taxon>Archelosauria</taxon>
        <taxon>Archosauria</taxon>
        <taxon>Dinosauria</taxon>
        <taxon>Saurischia</taxon>
        <taxon>Theropoda</taxon>
        <taxon>Coelurosauria</taxon>
        <taxon>Aves</taxon>
        <taxon>Neognathae</taxon>
        <taxon>Galloanserae</taxon>
        <taxon>Anseriformes</taxon>
        <taxon>Anatidae</taxon>
        <taxon>Anserinae</taxon>
        <taxon>Anser</taxon>
    </lineage>
</organism>
<accession>A0A8B9DHC9</accession>
<dbReference type="AlphaFoldDB" id="A0A8B9DHC9"/>
<evidence type="ECO:0000313" key="2">
    <source>
        <dbReference type="Proteomes" id="UP000694521"/>
    </source>
</evidence>
<proteinExistence type="predicted"/>
<reference evidence="1" key="1">
    <citation type="submission" date="2025-08" db="UniProtKB">
        <authorList>
            <consortium name="Ensembl"/>
        </authorList>
    </citation>
    <scope>IDENTIFICATION</scope>
</reference>
<sequence>MKSTWLQIISTPFQCKEEFRLRAWRSEFRSVDSCCLLQSQHPIQSLQPPAHFLPSPDKFSSSFPKVAPGKDELDWIEFFISTAVCTTLWSIQHCSFGTDINNHIKNPESLGAIPTA</sequence>
<reference evidence="1" key="2">
    <citation type="submission" date="2025-09" db="UniProtKB">
        <authorList>
            <consortium name="Ensembl"/>
        </authorList>
    </citation>
    <scope>IDENTIFICATION</scope>
</reference>